<organism evidence="24 25">
    <name type="scientific">Shouchella clausii</name>
    <name type="common">Alkalihalobacillus clausii</name>
    <dbReference type="NCBI Taxonomy" id="79880"/>
    <lineage>
        <taxon>Bacteria</taxon>
        <taxon>Bacillati</taxon>
        <taxon>Bacillota</taxon>
        <taxon>Bacilli</taxon>
        <taxon>Bacillales</taxon>
        <taxon>Bacillaceae</taxon>
        <taxon>Shouchella</taxon>
    </lineage>
</organism>
<keyword evidence="11" id="KW-0269">Exonuclease</keyword>
<keyword evidence="10" id="KW-0378">Hydrolase</keyword>
<accession>A0A268P5N9</accession>
<name>A0A268P5N9_SHOCL</name>
<dbReference type="NCBIfam" id="TIGR02778">
    <property type="entry name" value="ligD_pol"/>
    <property type="match status" value="1"/>
</dbReference>
<dbReference type="OMA" id="AQMGTIE"/>
<dbReference type="GO" id="GO:0006281">
    <property type="term" value="P:DNA repair"/>
    <property type="evidence" value="ECO:0007669"/>
    <property type="project" value="UniProtKB-KW"/>
</dbReference>
<evidence type="ECO:0000256" key="21">
    <source>
        <dbReference type="ARBA" id="ARBA00049981"/>
    </source>
</evidence>
<keyword evidence="8" id="KW-0547">Nucleotide-binding</keyword>
<dbReference type="InterPro" id="IPR052171">
    <property type="entry name" value="NHEJ_LigD"/>
</dbReference>
<evidence type="ECO:0000256" key="15">
    <source>
        <dbReference type="ARBA" id="ARBA00023172"/>
    </source>
</evidence>
<keyword evidence="3 24" id="KW-0436">Ligase</keyword>
<dbReference type="Pfam" id="PF01068">
    <property type="entry name" value="DNA_ligase_A_M"/>
    <property type="match status" value="1"/>
</dbReference>
<dbReference type="GO" id="GO:0006310">
    <property type="term" value="P:DNA recombination"/>
    <property type="evidence" value="ECO:0007669"/>
    <property type="project" value="UniProtKB-KW"/>
</dbReference>
<keyword evidence="16" id="KW-0234">DNA repair</keyword>
<dbReference type="GO" id="GO:0003677">
    <property type="term" value="F:DNA binding"/>
    <property type="evidence" value="ECO:0007669"/>
    <property type="project" value="UniProtKB-KW"/>
</dbReference>
<protein>
    <recommendedName>
        <fullName evidence="2">DNA ligase (ATP)</fullName>
        <ecNumber evidence="2">6.5.1.1</ecNumber>
    </recommendedName>
    <alternativeName>
        <fullName evidence="19">NHEJ DNA polymerase</fullName>
    </alternativeName>
</protein>
<evidence type="ECO:0000256" key="12">
    <source>
        <dbReference type="ARBA" id="ARBA00022840"/>
    </source>
</evidence>
<dbReference type="EC" id="6.5.1.1" evidence="2"/>
<comment type="similarity">
    <text evidence="21">In the C-terminal section; belongs to the ATP-dependent DNA ligase family.</text>
</comment>
<keyword evidence="7" id="KW-0479">Metal-binding</keyword>
<dbReference type="Gene3D" id="3.30.470.30">
    <property type="entry name" value="DNA ligase/mRNA capping enzyme"/>
    <property type="match status" value="1"/>
</dbReference>
<evidence type="ECO:0000256" key="2">
    <source>
        <dbReference type="ARBA" id="ARBA00012727"/>
    </source>
</evidence>
<dbReference type="Gene3D" id="3.90.920.10">
    <property type="entry name" value="DNA primase, PRIM domain"/>
    <property type="match status" value="1"/>
</dbReference>
<dbReference type="InterPro" id="IPR014143">
    <property type="entry name" value="NHEJ_ligase_prk"/>
</dbReference>
<dbReference type="RefSeq" id="WP_011246445.1">
    <property type="nucleotide sequence ID" value="NZ_BOQQ01000005.1"/>
</dbReference>
<dbReference type="InterPro" id="IPR014146">
    <property type="entry name" value="LigD_ligase_dom"/>
</dbReference>
<gene>
    <name evidence="24" type="primary">ligD</name>
    <name evidence="24" type="ORF">CHH72_00210</name>
</gene>
<proteinExistence type="inferred from homology"/>
<evidence type="ECO:0000256" key="3">
    <source>
        <dbReference type="ARBA" id="ARBA00022598"/>
    </source>
</evidence>
<dbReference type="NCBIfam" id="NF007211">
    <property type="entry name" value="PRK09633.1"/>
    <property type="match status" value="1"/>
</dbReference>
<dbReference type="NCBIfam" id="TIGR02779">
    <property type="entry name" value="NHEJ_ligase_lig"/>
    <property type="match status" value="1"/>
</dbReference>
<evidence type="ECO:0000256" key="6">
    <source>
        <dbReference type="ARBA" id="ARBA00022722"/>
    </source>
</evidence>
<keyword evidence="15" id="KW-0233">DNA recombination</keyword>
<keyword evidence="17" id="KW-0464">Manganese</keyword>
<evidence type="ECO:0000256" key="4">
    <source>
        <dbReference type="ARBA" id="ARBA00022679"/>
    </source>
</evidence>
<dbReference type="PROSITE" id="PS50160">
    <property type="entry name" value="DNA_LIGASE_A3"/>
    <property type="match status" value="1"/>
</dbReference>
<evidence type="ECO:0000256" key="16">
    <source>
        <dbReference type="ARBA" id="ARBA00023204"/>
    </source>
</evidence>
<evidence type="ECO:0000256" key="1">
    <source>
        <dbReference type="ARBA" id="ARBA00001936"/>
    </source>
</evidence>
<evidence type="ECO:0000256" key="14">
    <source>
        <dbReference type="ARBA" id="ARBA00023125"/>
    </source>
</evidence>
<dbReference type="AlphaFoldDB" id="A0A268P5N9"/>
<evidence type="ECO:0000259" key="23">
    <source>
        <dbReference type="PROSITE" id="PS50160"/>
    </source>
</evidence>
<dbReference type="CDD" id="cd07906">
    <property type="entry name" value="Adenylation_DNA_ligase_LigD_LigC"/>
    <property type="match status" value="1"/>
</dbReference>
<evidence type="ECO:0000256" key="20">
    <source>
        <dbReference type="ARBA" id="ARBA00034003"/>
    </source>
</evidence>
<dbReference type="GO" id="GO:0003910">
    <property type="term" value="F:DNA ligase (ATP) activity"/>
    <property type="evidence" value="ECO:0007669"/>
    <property type="project" value="UniProtKB-EC"/>
</dbReference>
<keyword evidence="12" id="KW-0067">ATP-binding</keyword>
<evidence type="ECO:0000313" key="25">
    <source>
        <dbReference type="Proteomes" id="UP000216207"/>
    </source>
</evidence>
<dbReference type="InterPro" id="IPR014145">
    <property type="entry name" value="LigD_pol_dom"/>
</dbReference>
<evidence type="ECO:0000256" key="5">
    <source>
        <dbReference type="ARBA" id="ARBA00022695"/>
    </source>
</evidence>
<dbReference type="Pfam" id="PF21686">
    <property type="entry name" value="LigD_Prim-Pol"/>
    <property type="match status" value="1"/>
</dbReference>
<keyword evidence="4" id="KW-0808">Transferase</keyword>
<evidence type="ECO:0000256" key="7">
    <source>
        <dbReference type="ARBA" id="ARBA00022723"/>
    </source>
</evidence>
<dbReference type="GO" id="GO:0005524">
    <property type="term" value="F:ATP binding"/>
    <property type="evidence" value="ECO:0007669"/>
    <property type="project" value="UniProtKB-KW"/>
</dbReference>
<keyword evidence="6" id="KW-0540">Nuclease</keyword>
<evidence type="ECO:0000256" key="22">
    <source>
        <dbReference type="ARBA" id="ARBA00049990"/>
    </source>
</evidence>
<dbReference type="InterPro" id="IPR012310">
    <property type="entry name" value="DNA_ligase_ATP-dep_cent"/>
</dbReference>
<evidence type="ECO:0000256" key="11">
    <source>
        <dbReference type="ARBA" id="ARBA00022839"/>
    </source>
</evidence>
<comment type="similarity">
    <text evidence="22">In the N-terminal section; belongs to the LigD polymerase family.</text>
</comment>
<evidence type="ECO:0000256" key="10">
    <source>
        <dbReference type="ARBA" id="ARBA00022801"/>
    </source>
</evidence>
<dbReference type="NCBIfam" id="TIGR02776">
    <property type="entry name" value="NHEJ_ligase_prk"/>
    <property type="match status" value="1"/>
</dbReference>
<dbReference type="GO" id="GO:0004527">
    <property type="term" value="F:exonuclease activity"/>
    <property type="evidence" value="ECO:0007669"/>
    <property type="project" value="UniProtKB-KW"/>
</dbReference>
<keyword evidence="14" id="KW-0238">DNA-binding</keyword>
<reference evidence="24 25" key="1">
    <citation type="submission" date="2017-07" db="EMBL/GenBank/DDBJ databases">
        <title>Isolation and whole genome analysis of endospore-forming bacteria from heroin.</title>
        <authorList>
            <person name="Kalinowski J."/>
            <person name="Ahrens B."/>
            <person name="Al-Dilaimi A."/>
            <person name="Winkler A."/>
            <person name="Wibberg D."/>
            <person name="Schleenbecker U."/>
            <person name="Ruckert C."/>
            <person name="Wolfel R."/>
            <person name="Grass G."/>
        </authorList>
    </citation>
    <scope>NUCLEOTIDE SEQUENCE [LARGE SCALE GENOMIC DNA]</scope>
    <source>
        <strain evidence="24 25">7539</strain>
    </source>
</reference>
<keyword evidence="13" id="KW-0239">DNA-directed DNA polymerase</keyword>
<comment type="cofactor">
    <cofactor evidence="1">
        <name>Mn(2+)</name>
        <dbReference type="ChEBI" id="CHEBI:29035"/>
    </cofactor>
</comment>
<dbReference type="GO" id="GO:0003887">
    <property type="term" value="F:DNA-directed DNA polymerase activity"/>
    <property type="evidence" value="ECO:0007669"/>
    <property type="project" value="UniProtKB-KW"/>
</dbReference>
<dbReference type="PANTHER" id="PTHR42705">
    <property type="entry name" value="BIFUNCTIONAL NON-HOMOLOGOUS END JOINING PROTEIN LIGD"/>
    <property type="match status" value="1"/>
</dbReference>
<evidence type="ECO:0000313" key="24">
    <source>
        <dbReference type="EMBL" id="PAE90991.1"/>
    </source>
</evidence>
<dbReference type="Proteomes" id="UP000216207">
    <property type="component" value="Unassembled WGS sequence"/>
</dbReference>
<comment type="catalytic activity">
    <reaction evidence="20">
        <text>ATP + (deoxyribonucleotide)n-3'-hydroxyl + 5'-phospho-(deoxyribonucleotide)m = (deoxyribonucleotide)n+m + AMP + diphosphate.</text>
        <dbReference type="EC" id="6.5.1.1"/>
    </reaction>
</comment>
<dbReference type="InterPro" id="IPR016059">
    <property type="entry name" value="DNA_ligase_ATP-dep_CS"/>
</dbReference>
<evidence type="ECO:0000256" key="17">
    <source>
        <dbReference type="ARBA" id="ARBA00023211"/>
    </source>
</evidence>
<keyword evidence="9" id="KW-0227">DNA damage</keyword>
<evidence type="ECO:0000256" key="8">
    <source>
        <dbReference type="ARBA" id="ARBA00022741"/>
    </source>
</evidence>
<keyword evidence="5" id="KW-0548">Nucleotidyltransferase</keyword>
<dbReference type="SUPFAM" id="SSF56091">
    <property type="entry name" value="DNA ligase/mRNA capping enzyme, catalytic domain"/>
    <property type="match status" value="1"/>
</dbReference>
<dbReference type="PANTHER" id="PTHR42705:SF2">
    <property type="entry name" value="BIFUNCTIONAL NON-HOMOLOGOUS END JOINING PROTEIN LIGD"/>
    <property type="match status" value="1"/>
</dbReference>
<evidence type="ECO:0000256" key="9">
    <source>
        <dbReference type="ARBA" id="ARBA00022763"/>
    </source>
</evidence>
<dbReference type="PROSITE" id="PS00333">
    <property type="entry name" value="DNA_LIGASE_A2"/>
    <property type="match status" value="1"/>
</dbReference>
<feature type="domain" description="ATP-dependent DNA ligase family profile" evidence="23">
    <location>
        <begin position="125"/>
        <end position="230"/>
    </location>
</feature>
<dbReference type="GO" id="GO:0046872">
    <property type="term" value="F:metal ion binding"/>
    <property type="evidence" value="ECO:0007669"/>
    <property type="project" value="UniProtKB-KW"/>
</dbReference>
<comment type="caution">
    <text evidence="24">The sequence shown here is derived from an EMBL/GenBank/DDBJ whole genome shotgun (WGS) entry which is preliminary data.</text>
</comment>
<evidence type="ECO:0000256" key="19">
    <source>
        <dbReference type="ARBA" id="ARBA00029943"/>
    </source>
</evidence>
<dbReference type="CDD" id="cd04866">
    <property type="entry name" value="LigD_Pol_like_3"/>
    <property type="match status" value="1"/>
</dbReference>
<dbReference type="InterPro" id="IPR033652">
    <property type="entry name" value="LigD_Pol-like_3"/>
</dbReference>
<dbReference type="EMBL" id="NPCC01000001">
    <property type="protein sequence ID" value="PAE90991.1"/>
    <property type="molecule type" value="Genomic_DNA"/>
</dbReference>
<sequence length="602" mass="69019">MKPMKLTETTAFPQSTGWVAEPKYDGYRCLVSITDTSIELISRNGRLLNHAFPEVVSAFEERRTKLSNELPLVLDGELVCLLNGYASHFPAVQTRSRMSNVHVIEKEMVSRPCQWIAFDILNQPNVPYRERRKQLLSFCKRADIPALTPLGGVPTLGVVESTSAIQALLTTVKRYNGEGIVLKKQLSPYNQNIRSKDWLKLKHYRLVPVLVTFFDATNGYFHGSVYHQQGALNEVAIFKHGLLPDDAKTLANFFRTKGTAEKNGFRLAPSIVVELACIGLSGGQLREVSFVRFLHHADPNDITMTTLFHGLYPLPDIVETTSLDKPLWEQVTKADYLHYLQAVMPFMLPFLYQRALTVIRFPHGTFANERFYQKHIPNYAPAYVNSAWLEDICYILCNNPETLIWLGNQLALELHIPFQTIESSKPDEIVFDLDPPSQDQFGLAQEAALDMKQIFNRFQLPFFCKTTGGKGLQVHIPLEKQTLTYEETGRFMKFVADFLCQQKPGKYTTERLKKKRRNRLYIDYVQHAYNKTVIAPYSMRETGFAAVPLREDELASPTLSPQQFSYVDVLRRIQQFENPFIGYERERVSKERFIQLLDEIGI</sequence>
<keyword evidence="18" id="KW-0511">Multifunctional enzyme</keyword>
<evidence type="ECO:0000256" key="13">
    <source>
        <dbReference type="ARBA" id="ARBA00022932"/>
    </source>
</evidence>
<evidence type="ECO:0000256" key="18">
    <source>
        <dbReference type="ARBA" id="ARBA00023268"/>
    </source>
</evidence>